<dbReference type="eggNOG" id="ENOG5032T7V">
    <property type="taxonomic scope" value="Bacteria"/>
</dbReference>
<evidence type="ECO:0000313" key="1">
    <source>
        <dbReference type="EMBL" id="ACL03674.1"/>
    </source>
</evidence>
<dbReference type="EMBL" id="CP001322">
    <property type="protein sequence ID" value="ACL03674.1"/>
    <property type="molecule type" value="Genomic_DNA"/>
</dbReference>
<name>B8FEZ7_DESAL</name>
<accession>B8FEZ7</accession>
<evidence type="ECO:0000313" key="2">
    <source>
        <dbReference type="Proteomes" id="UP000000739"/>
    </source>
</evidence>
<dbReference type="KEGG" id="dal:Dalk_1978"/>
<dbReference type="AlphaFoldDB" id="B8FEZ7"/>
<reference evidence="1 2" key="1">
    <citation type="journal article" date="2012" name="Environ. Microbiol.">
        <title>The genome sequence of Desulfatibacillum alkenivorans AK-01: a blueprint for anaerobic alkane oxidation.</title>
        <authorList>
            <person name="Callaghan A.V."/>
            <person name="Morris B.E."/>
            <person name="Pereira I.A."/>
            <person name="McInerney M.J."/>
            <person name="Austin R.N."/>
            <person name="Groves J.T."/>
            <person name="Kukor J.J."/>
            <person name="Suflita J.M."/>
            <person name="Young L.Y."/>
            <person name="Zylstra G.J."/>
            <person name="Wawrik B."/>
        </authorList>
    </citation>
    <scope>NUCLEOTIDE SEQUENCE [LARGE SCALE GENOMIC DNA]</scope>
    <source>
        <strain evidence="1 2">AK-01</strain>
    </source>
</reference>
<keyword evidence="2" id="KW-1185">Reference proteome</keyword>
<dbReference type="HOGENOM" id="CLU_069341_0_0_7"/>
<dbReference type="Proteomes" id="UP000000739">
    <property type="component" value="Chromosome"/>
</dbReference>
<organism evidence="1 2">
    <name type="scientific">Desulfatibacillum aliphaticivorans</name>
    <dbReference type="NCBI Taxonomy" id="218208"/>
    <lineage>
        <taxon>Bacteria</taxon>
        <taxon>Pseudomonadati</taxon>
        <taxon>Thermodesulfobacteriota</taxon>
        <taxon>Desulfobacteria</taxon>
        <taxon>Desulfobacterales</taxon>
        <taxon>Desulfatibacillaceae</taxon>
        <taxon>Desulfatibacillum</taxon>
    </lineage>
</organism>
<proteinExistence type="predicted"/>
<dbReference type="RefSeq" id="WP_012611103.1">
    <property type="nucleotide sequence ID" value="NC_011768.1"/>
</dbReference>
<gene>
    <name evidence="1" type="ordered locus">Dalk_1978</name>
</gene>
<sequence>MTTKKKNSPKTASGAKQSPDLAAQLLDAHVQFEMRRFTPKGIEKTVREEVEAAFQWLEGIRLKELASADRVLGVMQRNVVELPVAGGLTELIGEMSRMVIASKHSAETTLDEIIPRKSFDAIVDKASSLDRVRMAAIKRTVRNPAYSRLIADAIYTVAKEFVLQQNLFVQKMPGLSSLIKMGQGAVRMAAPSLEPAIDAQIKERIEAQVETAIHDSEEFLMGFLDGDRIAGISDGTWDHLASLTLEEHYSNIDADDMEDFIVIGYEFWMEFRKTEYFKKTYTELVHYFFEKYGDKEMDVLLEDVGVTSDMVILEIVEFLAPILAKAKTSGYLEERVRQRLQAFYQSKAAKDLLA</sequence>
<protein>
    <submittedName>
        <fullName evidence="1">Uncharacterized protein</fullName>
    </submittedName>
</protein>